<gene>
    <name evidence="2" type="ORF">BP5796_04682</name>
</gene>
<feature type="compositionally biased region" description="Acidic residues" evidence="1">
    <location>
        <begin position="77"/>
        <end position="94"/>
    </location>
</feature>
<evidence type="ECO:0000313" key="2">
    <source>
        <dbReference type="EMBL" id="RDW83191.1"/>
    </source>
</evidence>
<name>A0A3D8SAL9_9HELO</name>
<dbReference type="Proteomes" id="UP000256328">
    <property type="component" value="Unassembled WGS sequence"/>
</dbReference>
<protein>
    <submittedName>
        <fullName evidence="2">Uncharacterized protein</fullName>
    </submittedName>
</protein>
<dbReference type="EMBL" id="PDLN01000006">
    <property type="protein sequence ID" value="RDW83191.1"/>
    <property type="molecule type" value="Genomic_DNA"/>
</dbReference>
<dbReference type="AlphaFoldDB" id="A0A3D8SAL9"/>
<sequence>MNPDTRLKNVLSLAADIVQSLRTAKNLAIPLRIVRTSSCGSYDHKRANCTVVPDRAFLLSSNVISEKNTESKTAAECLDDEAESENYDDEDEQEFPGTARAKKLSLQQMSKILSDSETWQTAPQDTEQEAIQIEFATAESIELFKMDKGHEFRYDTELLGLPLPDGDDVSYFADFSIEVEDDPTSVAVLFTMPAVTYSPTMRGEAQIVKFNGDMHHGWKWLNKDEEFAVSWWGFYNKEEFMDFKLHGFTHFTTTSTLVEQVMTRAEYKELHGHSEDFQLEESPKSAAAPSA</sequence>
<evidence type="ECO:0000313" key="3">
    <source>
        <dbReference type="Proteomes" id="UP000256328"/>
    </source>
</evidence>
<evidence type="ECO:0000256" key="1">
    <source>
        <dbReference type="SAM" id="MobiDB-lite"/>
    </source>
</evidence>
<comment type="caution">
    <text evidence="2">The sequence shown here is derived from an EMBL/GenBank/DDBJ whole genome shotgun (WGS) entry which is preliminary data.</text>
</comment>
<keyword evidence="3" id="KW-1185">Reference proteome</keyword>
<proteinExistence type="predicted"/>
<reference evidence="2 3" key="1">
    <citation type="journal article" date="2018" name="IMA Fungus">
        <title>IMA Genome-F 9: Draft genome sequence of Annulohypoxylon stygium, Aspergillus mulundensis, Berkeleyomyces basicola (syn. Thielaviopsis basicola), Ceratocystis smalleyi, two Cercospora beticola strains, Coleophoma cylindrospora, Fusarium fracticaudum, Phialophora cf. hyalina, and Morchella septimelata.</title>
        <authorList>
            <person name="Wingfield B.D."/>
            <person name="Bills G.F."/>
            <person name="Dong Y."/>
            <person name="Huang W."/>
            <person name="Nel W.J."/>
            <person name="Swalarsk-Parry B.S."/>
            <person name="Vaghefi N."/>
            <person name="Wilken P.M."/>
            <person name="An Z."/>
            <person name="de Beer Z.W."/>
            <person name="De Vos L."/>
            <person name="Chen L."/>
            <person name="Duong T.A."/>
            <person name="Gao Y."/>
            <person name="Hammerbacher A."/>
            <person name="Kikkert J.R."/>
            <person name="Li Y."/>
            <person name="Li H."/>
            <person name="Li K."/>
            <person name="Li Q."/>
            <person name="Liu X."/>
            <person name="Ma X."/>
            <person name="Naidoo K."/>
            <person name="Pethybridge S.J."/>
            <person name="Sun J."/>
            <person name="Steenkamp E.T."/>
            <person name="van der Nest M.A."/>
            <person name="van Wyk S."/>
            <person name="Wingfield M.J."/>
            <person name="Xiong C."/>
            <person name="Yue Q."/>
            <person name="Zhang X."/>
        </authorList>
    </citation>
    <scope>NUCLEOTIDE SEQUENCE [LARGE SCALE GENOMIC DNA]</scope>
    <source>
        <strain evidence="2 3">BP5796</strain>
    </source>
</reference>
<feature type="region of interest" description="Disordered" evidence="1">
    <location>
        <begin position="70"/>
        <end position="96"/>
    </location>
</feature>
<accession>A0A3D8SAL9</accession>
<organism evidence="2 3">
    <name type="scientific">Coleophoma crateriformis</name>
    <dbReference type="NCBI Taxonomy" id="565419"/>
    <lineage>
        <taxon>Eukaryota</taxon>
        <taxon>Fungi</taxon>
        <taxon>Dikarya</taxon>
        <taxon>Ascomycota</taxon>
        <taxon>Pezizomycotina</taxon>
        <taxon>Leotiomycetes</taxon>
        <taxon>Helotiales</taxon>
        <taxon>Dermateaceae</taxon>
        <taxon>Coleophoma</taxon>
    </lineage>
</organism>